<feature type="region of interest" description="Disordered" evidence="1">
    <location>
        <begin position="1"/>
        <end position="91"/>
    </location>
</feature>
<protein>
    <submittedName>
        <fullName evidence="2">Uncharacterized protein</fullName>
    </submittedName>
</protein>
<evidence type="ECO:0000256" key="1">
    <source>
        <dbReference type="SAM" id="MobiDB-lite"/>
    </source>
</evidence>
<reference evidence="2" key="1">
    <citation type="submission" date="2020-03" db="EMBL/GenBank/DDBJ databases">
        <authorList>
            <person name="Weist P."/>
        </authorList>
    </citation>
    <scope>NUCLEOTIDE SEQUENCE</scope>
</reference>
<dbReference type="AlphaFoldDB" id="A0A9N7U689"/>
<gene>
    <name evidence="2" type="ORF">PLEPLA_LOCUS12695</name>
</gene>
<keyword evidence="3" id="KW-1185">Reference proteome</keyword>
<evidence type="ECO:0000313" key="3">
    <source>
        <dbReference type="Proteomes" id="UP001153269"/>
    </source>
</evidence>
<feature type="compositionally biased region" description="Basic and acidic residues" evidence="1">
    <location>
        <begin position="27"/>
        <end position="41"/>
    </location>
</feature>
<dbReference type="Proteomes" id="UP001153269">
    <property type="component" value="Unassembled WGS sequence"/>
</dbReference>
<name>A0A9N7U689_PLEPL</name>
<evidence type="ECO:0000313" key="2">
    <source>
        <dbReference type="EMBL" id="CAB1424767.1"/>
    </source>
</evidence>
<accession>A0A9N7U689</accession>
<comment type="caution">
    <text evidence="2">The sequence shown here is derived from an EMBL/GenBank/DDBJ whole genome shotgun (WGS) entry which is preliminary data.</text>
</comment>
<sequence>MTLKGPNRNLRSPTDPPARARQIDAAASRRAESPDDKDRSHLLPTYTLGARSKAVDHTGHLYVTSGPDVSGAQRRGGPSSQQLSNATPALLPARPARFTPCCKPPQCTMEGGSERSCASGQSTPAGMSLALLSMWPQGEISYPNLDLYPGLFSQVTPEDT</sequence>
<organism evidence="2 3">
    <name type="scientific">Pleuronectes platessa</name>
    <name type="common">European plaice</name>
    <dbReference type="NCBI Taxonomy" id="8262"/>
    <lineage>
        <taxon>Eukaryota</taxon>
        <taxon>Metazoa</taxon>
        <taxon>Chordata</taxon>
        <taxon>Craniata</taxon>
        <taxon>Vertebrata</taxon>
        <taxon>Euteleostomi</taxon>
        <taxon>Actinopterygii</taxon>
        <taxon>Neopterygii</taxon>
        <taxon>Teleostei</taxon>
        <taxon>Neoteleostei</taxon>
        <taxon>Acanthomorphata</taxon>
        <taxon>Carangaria</taxon>
        <taxon>Pleuronectiformes</taxon>
        <taxon>Pleuronectoidei</taxon>
        <taxon>Pleuronectidae</taxon>
        <taxon>Pleuronectes</taxon>
    </lineage>
</organism>
<dbReference type="EMBL" id="CADEAL010000753">
    <property type="protein sequence ID" value="CAB1424767.1"/>
    <property type="molecule type" value="Genomic_DNA"/>
</dbReference>
<proteinExistence type="predicted"/>